<evidence type="ECO:0000256" key="9">
    <source>
        <dbReference type="ARBA" id="ARBA00023204"/>
    </source>
</evidence>
<keyword evidence="7" id="KW-0378">Hydrolase</keyword>
<dbReference type="GO" id="GO:0005737">
    <property type="term" value="C:cytoplasm"/>
    <property type="evidence" value="ECO:0007669"/>
    <property type="project" value="TreeGrafter"/>
</dbReference>
<evidence type="ECO:0000256" key="10">
    <source>
        <dbReference type="ARBA" id="ARBA00023242"/>
    </source>
</evidence>
<comment type="caution">
    <text evidence="12">The sequence shown here is derived from an EMBL/GenBank/DDBJ whole genome shotgun (WGS) entry which is preliminary data.</text>
</comment>
<evidence type="ECO:0000313" key="12">
    <source>
        <dbReference type="EMBL" id="GBE88373.1"/>
    </source>
</evidence>
<dbReference type="Pfam" id="PF03372">
    <property type="entry name" value="Exo_endo_phos"/>
    <property type="match status" value="1"/>
</dbReference>
<evidence type="ECO:0000256" key="8">
    <source>
        <dbReference type="ARBA" id="ARBA00022842"/>
    </source>
</evidence>
<dbReference type="InParanoid" id="A0A401H1V5"/>
<dbReference type="GeneID" id="38785290"/>
<sequence>MARRCDLWKCDAGLNYRPVLVDLDLLDPSWGPPLVMRIANTHLESLPQGTPVRPGQLALISRLLKQPDVDGGVVGGDMNAIAPSDARIHLDAGLLDAYTGHPNDHNGFTWGYQPLSEYPPARLDKLFYTPEVFGDPPPFVRVHPPELVGETLITSRGQWASDHYGLRTCVHFTQVA</sequence>
<dbReference type="GO" id="GO:0046872">
    <property type="term" value="F:metal ion binding"/>
    <property type="evidence" value="ECO:0007669"/>
    <property type="project" value="UniProtKB-KW"/>
</dbReference>
<dbReference type="PANTHER" id="PTHR15822:SF4">
    <property type="entry name" value="TYROSYL-DNA PHOSPHODIESTERASE 2"/>
    <property type="match status" value="1"/>
</dbReference>
<dbReference type="GO" id="GO:0003697">
    <property type="term" value="F:single-stranded DNA binding"/>
    <property type="evidence" value="ECO:0007669"/>
    <property type="project" value="TreeGrafter"/>
</dbReference>
<dbReference type="AlphaFoldDB" id="A0A401H1V5"/>
<dbReference type="InterPro" id="IPR005135">
    <property type="entry name" value="Endo/exonuclease/phosphatase"/>
</dbReference>
<keyword evidence="6" id="KW-0227">DNA damage</keyword>
<dbReference type="InterPro" id="IPR051547">
    <property type="entry name" value="TDP2-like"/>
</dbReference>
<dbReference type="GO" id="GO:0004518">
    <property type="term" value="F:nuclease activity"/>
    <property type="evidence" value="ECO:0007669"/>
    <property type="project" value="UniProtKB-KW"/>
</dbReference>
<keyword evidence="9" id="KW-0234">DNA repair</keyword>
<organism evidence="12 13">
    <name type="scientific">Sparassis crispa</name>
    <dbReference type="NCBI Taxonomy" id="139825"/>
    <lineage>
        <taxon>Eukaryota</taxon>
        <taxon>Fungi</taxon>
        <taxon>Dikarya</taxon>
        <taxon>Basidiomycota</taxon>
        <taxon>Agaricomycotina</taxon>
        <taxon>Agaricomycetes</taxon>
        <taxon>Polyporales</taxon>
        <taxon>Sparassidaceae</taxon>
        <taxon>Sparassis</taxon>
    </lineage>
</organism>
<evidence type="ECO:0000256" key="2">
    <source>
        <dbReference type="ARBA" id="ARBA00001946"/>
    </source>
</evidence>
<evidence type="ECO:0000256" key="5">
    <source>
        <dbReference type="ARBA" id="ARBA00022723"/>
    </source>
</evidence>
<evidence type="ECO:0000256" key="6">
    <source>
        <dbReference type="ARBA" id="ARBA00022763"/>
    </source>
</evidence>
<evidence type="ECO:0000256" key="7">
    <source>
        <dbReference type="ARBA" id="ARBA00022801"/>
    </source>
</evidence>
<accession>A0A401H1V5</accession>
<dbReference type="GO" id="GO:0006302">
    <property type="term" value="P:double-strand break repair"/>
    <property type="evidence" value="ECO:0007669"/>
    <property type="project" value="TreeGrafter"/>
</dbReference>
<keyword evidence="4" id="KW-0540">Nuclease</keyword>
<keyword evidence="13" id="KW-1185">Reference proteome</keyword>
<keyword evidence="10" id="KW-0539">Nucleus</keyword>
<comment type="cofactor">
    <cofactor evidence="1">
        <name>Mn(2+)</name>
        <dbReference type="ChEBI" id="CHEBI:29035"/>
    </cofactor>
</comment>
<dbReference type="RefSeq" id="XP_027619286.1">
    <property type="nucleotide sequence ID" value="XM_027763485.1"/>
</dbReference>
<comment type="cofactor">
    <cofactor evidence="2">
        <name>Mg(2+)</name>
        <dbReference type="ChEBI" id="CHEBI:18420"/>
    </cofactor>
</comment>
<evidence type="ECO:0000256" key="1">
    <source>
        <dbReference type="ARBA" id="ARBA00001936"/>
    </source>
</evidence>
<dbReference type="EMBL" id="BFAD01000013">
    <property type="protein sequence ID" value="GBE88373.1"/>
    <property type="molecule type" value="Genomic_DNA"/>
</dbReference>
<evidence type="ECO:0000313" key="13">
    <source>
        <dbReference type="Proteomes" id="UP000287166"/>
    </source>
</evidence>
<keyword evidence="5" id="KW-0479">Metal-binding</keyword>
<dbReference type="PANTHER" id="PTHR15822">
    <property type="entry name" value="TRAF AND TNF RECEPTOR-ASSOCIATED PROTEIN"/>
    <property type="match status" value="1"/>
</dbReference>
<evidence type="ECO:0000256" key="4">
    <source>
        <dbReference type="ARBA" id="ARBA00022722"/>
    </source>
</evidence>
<dbReference type="OrthoDB" id="9975959at2759"/>
<feature type="domain" description="Endonuclease/exonuclease/phosphatase" evidence="11">
    <location>
        <begin position="45"/>
        <end position="163"/>
    </location>
</feature>
<evidence type="ECO:0000256" key="3">
    <source>
        <dbReference type="ARBA" id="ARBA00004322"/>
    </source>
</evidence>
<comment type="subcellular location">
    <subcellularLocation>
        <location evidence="3">Nucleus</location>
        <location evidence="3">PML body</location>
    </subcellularLocation>
</comment>
<evidence type="ECO:0000259" key="11">
    <source>
        <dbReference type="Pfam" id="PF03372"/>
    </source>
</evidence>
<dbReference type="SUPFAM" id="SSF56219">
    <property type="entry name" value="DNase I-like"/>
    <property type="match status" value="1"/>
</dbReference>
<keyword evidence="8" id="KW-0460">Magnesium</keyword>
<dbReference type="Gene3D" id="3.60.10.10">
    <property type="entry name" value="Endonuclease/exonuclease/phosphatase"/>
    <property type="match status" value="1"/>
</dbReference>
<gene>
    <name evidence="12" type="ORF">SCP_1301880</name>
</gene>
<name>A0A401H1V5_9APHY</name>
<dbReference type="GO" id="GO:0070260">
    <property type="term" value="F:5'-tyrosyl-DNA phosphodiesterase activity"/>
    <property type="evidence" value="ECO:0007669"/>
    <property type="project" value="TreeGrafter"/>
</dbReference>
<protein>
    <recommendedName>
        <fullName evidence="11">Endonuclease/exonuclease/phosphatase domain-containing protein</fullName>
    </recommendedName>
</protein>
<reference evidence="12 13" key="1">
    <citation type="journal article" date="2018" name="Sci. Rep.">
        <title>Genome sequence of the cauliflower mushroom Sparassis crispa (Hanabiratake) and its association with beneficial usage.</title>
        <authorList>
            <person name="Kiyama R."/>
            <person name="Furutani Y."/>
            <person name="Kawaguchi K."/>
            <person name="Nakanishi T."/>
        </authorList>
    </citation>
    <scope>NUCLEOTIDE SEQUENCE [LARGE SCALE GENOMIC DNA]</scope>
</reference>
<dbReference type="Proteomes" id="UP000287166">
    <property type="component" value="Unassembled WGS sequence"/>
</dbReference>
<proteinExistence type="predicted"/>
<dbReference type="InterPro" id="IPR036691">
    <property type="entry name" value="Endo/exonu/phosph_ase_sf"/>
</dbReference>